<comment type="caution">
    <text evidence="1">The sequence shown here is derived from an EMBL/GenBank/DDBJ whole genome shotgun (WGS) entry which is preliminary data.</text>
</comment>
<evidence type="ECO:0000313" key="2">
    <source>
        <dbReference type="Proteomes" id="UP001433508"/>
    </source>
</evidence>
<accession>A0ACC3SRI8</accession>
<reference evidence="2" key="1">
    <citation type="journal article" date="2024" name="Front. Bioeng. Biotechnol.">
        <title>Genome-scale model development and genomic sequencing of the oleaginous clade Lipomyces.</title>
        <authorList>
            <person name="Czajka J.J."/>
            <person name="Han Y."/>
            <person name="Kim J."/>
            <person name="Mondo S.J."/>
            <person name="Hofstad B.A."/>
            <person name="Robles A."/>
            <person name="Haridas S."/>
            <person name="Riley R."/>
            <person name="LaButti K."/>
            <person name="Pangilinan J."/>
            <person name="Andreopoulos W."/>
            <person name="Lipzen A."/>
            <person name="Yan J."/>
            <person name="Wang M."/>
            <person name="Ng V."/>
            <person name="Grigoriev I.V."/>
            <person name="Spatafora J.W."/>
            <person name="Magnuson J.K."/>
            <person name="Baker S.E."/>
            <person name="Pomraning K.R."/>
        </authorList>
    </citation>
    <scope>NUCLEOTIDE SEQUENCE [LARGE SCALE GENOMIC DNA]</scope>
    <source>
        <strain evidence="2">CBS 7786</strain>
    </source>
</reference>
<protein>
    <submittedName>
        <fullName evidence="1">Uncharacterized protein</fullName>
    </submittedName>
</protein>
<sequence length="71" mass="8090">MTLRALLRLTIICLFHYILPLLYRATCATEAFVSRNSGYFLLTIASLCFYLQYVTIPSVVVLVDHVSSVFQ</sequence>
<evidence type="ECO:0000313" key="1">
    <source>
        <dbReference type="EMBL" id="KAK9234182.1"/>
    </source>
</evidence>
<proteinExistence type="predicted"/>
<name>A0ACC3SRI8_LIPKO</name>
<dbReference type="Proteomes" id="UP001433508">
    <property type="component" value="Unassembled WGS sequence"/>
</dbReference>
<keyword evidence="2" id="KW-1185">Reference proteome</keyword>
<organism evidence="1 2">
    <name type="scientific">Lipomyces kononenkoae</name>
    <name type="common">Yeast</name>
    <dbReference type="NCBI Taxonomy" id="34357"/>
    <lineage>
        <taxon>Eukaryota</taxon>
        <taxon>Fungi</taxon>
        <taxon>Dikarya</taxon>
        <taxon>Ascomycota</taxon>
        <taxon>Saccharomycotina</taxon>
        <taxon>Lipomycetes</taxon>
        <taxon>Lipomycetales</taxon>
        <taxon>Lipomycetaceae</taxon>
        <taxon>Lipomyces</taxon>
    </lineage>
</organism>
<dbReference type="EMBL" id="MU971504">
    <property type="protein sequence ID" value="KAK9234182.1"/>
    <property type="molecule type" value="Genomic_DNA"/>
</dbReference>
<gene>
    <name evidence="1" type="ORF">V1525DRAFT_452824</name>
</gene>